<gene>
    <name evidence="2" type="ORF">DICVIV_03106</name>
</gene>
<evidence type="ECO:0000313" key="3">
    <source>
        <dbReference type="Proteomes" id="UP000053766"/>
    </source>
</evidence>
<protein>
    <submittedName>
        <fullName evidence="2">Uncharacterized protein</fullName>
    </submittedName>
</protein>
<dbReference type="AlphaFoldDB" id="A0A0D8Y446"/>
<reference evidence="3" key="2">
    <citation type="journal article" date="2016" name="Sci. Rep.">
        <title>Dictyocaulus viviparus genome, variome and transcriptome elucidate lungworm biology and support future intervention.</title>
        <authorList>
            <person name="McNulty S.N."/>
            <person name="Strube C."/>
            <person name="Rosa B.A."/>
            <person name="Martin J.C."/>
            <person name="Tyagi R."/>
            <person name="Choi Y.J."/>
            <person name="Wang Q."/>
            <person name="Hallsworth Pepin K."/>
            <person name="Zhang X."/>
            <person name="Ozersky P."/>
            <person name="Wilson R.K."/>
            <person name="Sternberg P.W."/>
            <person name="Gasser R.B."/>
            <person name="Mitreva M."/>
        </authorList>
    </citation>
    <scope>NUCLEOTIDE SEQUENCE [LARGE SCALE GENOMIC DNA]</scope>
    <source>
        <strain evidence="3">HannoverDv2000</strain>
    </source>
</reference>
<keyword evidence="3" id="KW-1185">Reference proteome</keyword>
<feature type="region of interest" description="Disordered" evidence="1">
    <location>
        <begin position="64"/>
        <end position="116"/>
    </location>
</feature>
<feature type="region of interest" description="Disordered" evidence="1">
    <location>
        <begin position="455"/>
        <end position="484"/>
    </location>
</feature>
<dbReference type="OrthoDB" id="5824153at2759"/>
<feature type="compositionally biased region" description="Basic and acidic residues" evidence="1">
    <location>
        <begin position="90"/>
        <end position="103"/>
    </location>
</feature>
<reference evidence="2 3" key="1">
    <citation type="submission" date="2013-11" db="EMBL/GenBank/DDBJ databases">
        <title>Draft genome of the bovine lungworm Dictyocaulus viviparus.</title>
        <authorList>
            <person name="Mitreva M."/>
        </authorList>
    </citation>
    <scope>NUCLEOTIDE SEQUENCE [LARGE SCALE GENOMIC DNA]</scope>
    <source>
        <strain evidence="2 3">HannoverDv2000</strain>
    </source>
</reference>
<feature type="compositionally biased region" description="Basic and acidic residues" evidence="1">
    <location>
        <begin position="164"/>
        <end position="178"/>
    </location>
</feature>
<feature type="region of interest" description="Disordered" evidence="1">
    <location>
        <begin position="162"/>
        <end position="201"/>
    </location>
</feature>
<feature type="region of interest" description="Disordered" evidence="1">
    <location>
        <begin position="247"/>
        <end position="268"/>
    </location>
</feature>
<sequence>MVHPYIANLVNSSVKDAISSFNQTTFLTLASQATSIRRVEDIKFVFFNIFRRRIRNDTCDKSNTKVNSAENHKAAKSNRSLKFFLRKKHSDGDHRTGKSDDSLKSNSKRKARMSSYSFGGRSQCSIVIRKMNIVVKSLQNAAHGPKTEKSSKSLKFFIRKNHNREKQAEQKNEVEKSQRNPSESSPREREDTSGKSFGRFRDLSERVSRKMKTFISRPISELAIKKFIGKIEARRQAELDNTLTRRELSPGQTLFPRSRSKSQGERVRNGPDQIMCFKVFADVPDPEVLTQLPSTTIAEDIALNNETSAELITGNKDNDGELLIDGLPFWIAGEEWRQIDPGDNDTDDDLPLNADIILDVDRGEVNLVKMPTVPVILDPLGDLSELRKRDKSFFAKSVLFGNSVRSMINLSDVTSTKVSIKRAKISTLSFVLPESRFVYMRERFWEFTEYPYRPNNATRGKTTRRRSGSVTTSQKDECYGETSS</sequence>
<proteinExistence type="predicted"/>
<dbReference type="Pfam" id="PF05867">
    <property type="entry name" value="DUF851"/>
    <property type="match status" value="1"/>
</dbReference>
<evidence type="ECO:0000256" key="1">
    <source>
        <dbReference type="SAM" id="MobiDB-lite"/>
    </source>
</evidence>
<dbReference type="STRING" id="29172.A0A0D8Y446"/>
<accession>A0A0D8Y446</accession>
<dbReference type="EMBL" id="KN716198">
    <property type="protein sequence ID" value="KJH50759.1"/>
    <property type="molecule type" value="Genomic_DNA"/>
</dbReference>
<name>A0A0D8Y446_DICVI</name>
<dbReference type="Proteomes" id="UP000053766">
    <property type="component" value="Unassembled WGS sequence"/>
</dbReference>
<dbReference type="InterPro" id="IPR008569">
    <property type="entry name" value="DUF851"/>
</dbReference>
<organism evidence="2 3">
    <name type="scientific">Dictyocaulus viviparus</name>
    <name type="common">Bovine lungworm</name>
    <dbReference type="NCBI Taxonomy" id="29172"/>
    <lineage>
        <taxon>Eukaryota</taxon>
        <taxon>Metazoa</taxon>
        <taxon>Ecdysozoa</taxon>
        <taxon>Nematoda</taxon>
        <taxon>Chromadorea</taxon>
        <taxon>Rhabditida</taxon>
        <taxon>Rhabditina</taxon>
        <taxon>Rhabditomorpha</taxon>
        <taxon>Strongyloidea</taxon>
        <taxon>Metastrongylidae</taxon>
        <taxon>Dictyocaulus</taxon>
    </lineage>
</organism>
<evidence type="ECO:0000313" key="2">
    <source>
        <dbReference type="EMBL" id="KJH50759.1"/>
    </source>
</evidence>
<feature type="compositionally biased region" description="Basic and acidic residues" evidence="1">
    <location>
        <begin position="185"/>
        <end position="201"/>
    </location>
</feature>